<comment type="function">
    <text evidence="21">Essential for epithelial morphogenesis. May mediate Ca(2+)-regulation of exocytosis acrosomal reaction in sperm.</text>
</comment>
<reference evidence="31" key="1">
    <citation type="submission" date="2009-11" db="EMBL/GenBank/DDBJ databases">
        <authorList>
            <consortium name="Porcine genome sequencing project"/>
        </authorList>
    </citation>
    <scope>NUCLEOTIDE SEQUENCE [LARGE SCALE GENOMIC DNA]</scope>
    <source>
        <strain evidence="31">Duroc</strain>
    </source>
</reference>
<dbReference type="Reactome" id="R-SSC-264642">
    <property type="pathway name" value="Acetylcholine Neurotransmitter Release Cycle"/>
</dbReference>
<name>F1RGA3_PIG</name>
<comment type="similarity">
    <text evidence="3 25">Belongs to the syntaxin family.</text>
</comment>
<evidence type="ECO:0000256" key="18">
    <source>
        <dbReference type="ARBA" id="ARBA00034102"/>
    </source>
</evidence>
<proteinExistence type="evidence at protein level"/>
<evidence type="ECO:0000256" key="13">
    <source>
        <dbReference type="ARBA" id="ARBA00022989"/>
    </source>
</evidence>
<dbReference type="Reactome" id="R-SSC-212676">
    <property type="pathway name" value="Dopamine Neurotransmitter Release Cycle"/>
</dbReference>
<dbReference type="Gene3D" id="1.20.5.110">
    <property type="match status" value="1"/>
</dbReference>
<keyword evidence="9" id="KW-0771">Synaptosome</keyword>
<dbReference type="GO" id="GO:0017156">
    <property type="term" value="P:calcium-ion regulated exocytosis"/>
    <property type="evidence" value="ECO:0007669"/>
    <property type="project" value="Ensembl"/>
</dbReference>
<dbReference type="Reactome" id="R-SSC-181430">
    <property type="pathway name" value="Norepinephrine Neurotransmitter Release Cycle"/>
</dbReference>
<evidence type="ECO:0000313" key="32">
    <source>
        <dbReference type="VGNC" id="VGNC:93589"/>
    </source>
</evidence>
<feature type="transmembrane region" description="Helical" evidence="28">
    <location>
        <begin position="273"/>
        <end position="294"/>
    </location>
</feature>
<keyword evidence="4" id="KW-0813">Transport</keyword>
<evidence type="ECO:0000256" key="5">
    <source>
        <dbReference type="ARBA" id="ARBA00022475"/>
    </source>
</evidence>
<dbReference type="PeptideAtlas" id="F1RGA3"/>
<evidence type="ECO:0000256" key="11">
    <source>
        <dbReference type="ARBA" id="ARBA00022775"/>
    </source>
</evidence>
<dbReference type="Reactome" id="R-SSC-210500">
    <property type="pathway name" value="Glutamate Neurotransmitter Release Cycle"/>
</dbReference>
<dbReference type="VGNC" id="VGNC:93589">
    <property type="gene designation" value="STX1A"/>
</dbReference>
<dbReference type="SMART" id="SM00397">
    <property type="entry name" value="t_SNARE"/>
    <property type="match status" value="1"/>
</dbReference>
<evidence type="ECO:0000256" key="28">
    <source>
        <dbReference type="SAM" id="Phobius"/>
    </source>
</evidence>
<dbReference type="PROSITE" id="PS50192">
    <property type="entry name" value="T_SNARE"/>
    <property type="match status" value="1"/>
</dbReference>
<accession>F1RGA3</accession>
<evidence type="ECO:0000256" key="14">
    <source>
        <dbReference type="ARBA" id="ARBA00023018"/>
    </source>
</evidence>
<dbReference type="FunFam" id="1.20.5.110:FF:000005">
    <property type="entry name" value="Syntaxin 1B"/>
    <property type="match status" value="1"/>
</dbReference>
<dbReference type="GO" id="GO:2000463">
    <property type="term" value="P:positive regulation of excitatory postsynaptic potential"/>
    <property type="evidence" value="ECO:0007669"/>
    <property type="project" value="Ensembl"/>
</dbReference>
<reference evidence="30" key="4">
    <citation type="submission" date="2025-09" db="UniProtKB">
        <authorList>
            <consortium name="Ensembl"/>
        </authorList>
    </citation>
    <scope>IDENTIFICATION</scope>
</reference>
<comment type="subunit">
    <text evidence="22">Interacts with SYT6 and SYT8; the interaction is Ca(2+)-dependent.</text>
</comment>
<dbReference type="Bgee" id="ENSSSCG00000007772">
    <property type="expression patterns" value="Expressed in frontal cortex and 34 other cell types or tissues"/>
</dbReference>
<dbReference type="GO" id="GO:0019900">
    <property type="term" value="F:kinase binding"/>
    <property type="evidence" value="ECO:0007669"/>
    <property type="project" value="Ensembl"/>
</dbReference>
<sequence>MLGSPGSQAQWDPVVLPPSAHGCTPSMQAKDSDDDDDVTVTVDRDRFMDEFFEQVEEIRGFIDKIAENVEEVKRKHSAILASPNPDEKTKEELEELMSDIKKTANKVRSKLKSIEQSIEQEEGLNRSSADLRIRKTQHSTLSRKFSDYRERCKGRIQRQLEISKMRGLPLPLASCCPGPSPHPTPFCIIMDSSVSKQALSEIETRHSEIIKLENSIRELHDMFMDMAMLVESQGEMIDRIEYNVEHSVDYVERAVSDTKKAVKYQSKARRKKIMIIICCVVLGIVIASTFGGIFG</sequence>
<dbReference type="STRING" id="9823.ENSSSCP00000008300"/>
<feature type="region of interest" description="Disordered" evidence="27">
    <location>
        <begin position="1"/>
        <end position="37"/>
    </location>
</feature>
<dbReference type="CDD" id="cd15880">
    <property type="entry name" value="SNARE_syntaxin1"/>
    <property type="match status" value="1"/>
</dbReference>
<dbReference type="SMART" id="SM00503">
    <property type="entry name" value="SynN"/>
    <property type="match status" value="1"/>
</dbReference>
<keyword evidence="13 28" id="KW-1133">Transmembrane helix</keyword>
<dbReference type="PANTHER" id="PTHR19957">
    <property type="entry name" value="SYNTAXIN"/>
    <property type="match status" value="1"/>
</dbReference>
<dbReference type="GO" id="GO:0000149">
    <property type="term" value="F:SNARE binding"/>
    <property type="evidence" value="ECO:0007669"/>
    <property type="project" value="Ensembl"/>
</dbReference>
<evidence type="ECO:0000256" key="21">
    <source>
        <dbReference type="ARBA" id="ARBA00060077"/>
    </source>
</evidence>
<reference evidence="30" key="2">
    <citation type="journal article" date="2020" name="Gigascience">
        <title>An improved pig reference genome sequence to enable pig genetics and genomics research.</title>
        <authorList>
            <person name="Warr A."/>
            <person name="Affara N."/>
            <person name="Aken B."/>
            <person name="Beiki H."/>
            <person name="Bickhart D.M."/>
            <person name="Billis K."/>
            <person name="Chow W."/>
            <person name="Eory L."/>
            <person name="Finlayson H.A."/>
            <person name="Flicek P."/>
            <person name="Giron C.G."/>
            <person name="Griffin D.K."/>
            <person name="Hall R."/>
            <person name="Hannum G."/>
            <person name="Hourlier T."/>
            <person name="Howe K."/>
            <person name="Hume D.A."/>
            <person name="Izuogu O."/>
            <person name="Kim K."/>
            <person name="Koren S."/>
            <person name="Liu H."/>
            <person name="Manchanda N."/>
            <person name="Martin F.J."/>
            <person name="Nonneman D.J."/>
            <person name="O'Connor R.E."/>
            <person name="Phillippy A.M."/>
            <person name="Rohrer G.A."/>
            <person name="Rosen B.D."/>
            <person name="Rund L.A."/>
            <person name="Sargent C.A."/>
            <person name="Schook L.B."/>
            <person name="Schroeder S.G."/>
            <person name="Schwartz A.S."/>
            <person name="Skinner B.M."/>
            <person name="Talbot R."/>
            <person name="Tseng E."/>
            <person name="Tuggle C.K."/>
            <person name="Watson M."/>
            <person name="Smith T.P.L."/>
            <person name="Archibald A.L."/>
        </authorList>
    </citation>
    <scope>NUCLEOTIDE SEQUENCE [LARGE SCALE GENOMIC DNA]</scope>
    <source>
        <strain evidence="30">Duroc</strain>
    </source>
</reference>
<evidence type="ECO:0000256" key="2">
    <source>
        <dbReference type="ARBA" id="ARBA00004236"/>
    </source>
</evidence>
<comment type="function">
    <text evidence="20">Plays an essential role in hormone and neurotransmitter calcium-dependent exocytosis and endocytosis. Part of the SNARE (Soluble NSF Attachment Receptor) complex composed of SNAP25, STX1A and VAMP2 which mediates the fusion of synaptic vesicles with the presynaptic plasma membrane. STX1A and SNAP25 are localized on the plasma membrane while VAMP2 resides in synaptic vesicles. The pairing of the three SNAREs from the N-terminal SNARE motifs to the C-terminal anchors leads to the formation of the SNARE complex, which brings membranes into close proximity and results in final fusion. Participates in the calcium-dependent regulation of acrosomal exocytosis in sperm. Also plays an important role in the exocytosis of hormones such as insulin or glucagon-like peptide 1 (GLP-1).</text>
</comment>
<evidence type="ECO:0000256" key="3">
    <source>
        <dbReference type="ARBA" id="ARBA00009063"/>
    </source>
</evidence>
<dbReference type="GO" id="GO:0048488">
    <property type="term" value="P:synaptic vesicle endocytosis"/>
    <property type="evidence" value="ECO:0007669"/>
    <property type="project" value="Ensembl"/>
</dbReference>
<dbReference type="GeneTree" id="ENSGT01030000234627"/>
<dbReference type="GO" id="GO:0031965">
    <property type="term" value="C:nuclear membrane"/>
    <property type="evidence" value="ECO:0007669"/>
    <property type="project" value="Ensembl"/>
</dbReference>
<dbReference type="GO" id="GO:0042802">
    <property type="term" value="F:identical protein binding"/>
    <property type="evidence" value="ECO:0007669"/>
    <property type="project" value="Ensembl"/>
</dbReference>
<dbReference type="GO" id="GO:0006886">
    <property type="term" value="P:intracellular protein transport"/>
    <property type="evidence" value="ECO:0007669"/>
    <property type="project" value="InterPro"/>
</dbReference>
<evidence type="ECO:0000256" key="1">
    <source>
        <dbReference type="ARBA" id="ARBA00004143"/>
    </source>
</evidence>
<dbReference type="InterPro" id="IPR010989">
    <property type="entry name" value="SNARE"/>
</dbReference>
<dbReference type="ExpressionAtlas" id="F1RGA3">
    <property type="expression patterns" value="baseline and differential"/>
</dbReference>
<dbReference type="Pfam" id="PF05739">
    <property type="entry name" value="SNARE"/>
    <property type="match status" value="1"/>
</dbReference>
<dbReference type="InterPro" id="IPR006011">
    <property type="entry name" value="Syntaxin_N"/>
</dbReference>
<keyword evidence="17" id="KW-0968">Cytoplasmic vesicle</keyword>
<organism evidence="30 31">
    <name type="scientific">Sus scrofa</name>
    <name type="common">Pig</name>
    <dbReference type="NCBI Taxonomy" id="9823"/>
    <lineage>
        <taxon>Eukaryota</taxon>
        <taxon>Metazoa</taxon>
        <taxon>Chordata</taxon>
        <taxon>Craniata</taxon>
        <taxon>Vertebrata</taxon>
        <taxon>Euteleostomi</taxon>
        <taxon>Mammalia</taxon>
        <taxon>Eutheria</taxon>
        <taxon>Laurasiatheria</taxon>
        <taxon>Artiodactyla</taxon>
        <taxon>Suina</taxon>
        <taxon>Suidae</taxon>
        <taxon>Sus</taxon>
    </lineage>
</organism>
<dbReference type="InterPro" id="IPR000727">
    <property type="entry name" value="T_SNARE_dom"/>
</dbReference>
<keyword evidence="7" id="KW-1017">Isopeptide bond</keyword>
<evidence type="ECO:0000313" key="31">
    <source>
        <dbReference type="Proteomes" id="UP000008227"/>
    </source>
</evidence>
<keyword evidence="31" id="KW-1185">Reference proteome</keyword>
<dbReference type="GO" id="GO:0030424">
    <property type="term" value="C:axon"/>
    <property type="evidence" value="ECO:0007669"/>
    <property type="project" value="Ensembl"/>
</dbReference>
<evidence type="ECO:0007829" key="33">
    <source>
        <dbReference type="PeptideAtlas" id="F1RGA3"/>
    </source>
</evidence>
<evidence type="ECO:0000256" key="25">
    <source>
        <dbReference type="RuleBase" id="RU003858"/>
    </source>
</evidence>
<evidence type="ECO:0000256" key="24">
    <source>
        <dbReference type="ARBA" id="ARBA00082918"/>
    </source>
</evidence>
<evidence type="ECO:0000256" key="15">
    <source>
        <dbReference type="ARBA" id="ARBA00023054"/>
    </source>
</evidence>
<evidence type="ECO:0000256" key="16">
    <source>
        <dbReference type="ARBA" id="ARBA00023136"/>
    </source>
</evidence>
<dbReference type="GO" id="GO:0048278">
    <property type="term" value="P:vesicle docking"/>
    <property type="evidence" value="ECO:0007669"/>
    <property type="project" value="Ensembl"/>
</dbReference>
<keyword evidence="12" id="KW-0832">Ubl conjugation</keyword>
<dbReference type="Reactome" id="R-SSC-449836">
    <property type="pathway name" value="Other interleukin signaling"/>
</dbReference>
<keyword evidence="15 26" id="KW-0175">Coiled coil</keyword>
<gene>
    <name evidence="30 32" type="primary">STX1A</name>
</gene>
<dbReference type="Reactome" id="R-SSC-5682910">
    <property type="pathway name" value="LGI-ADAM interactions"/>
</dbReference>
<dbReference type="Gene3D" id="1.20.58.70">
    <property type="match status" value="1"/>
</dbReference>
<dbReference type="GO" id="GO:0070044">
    <property type="term" value="C:synaptobrevin 2-SNAP-25-syntaxin-1a complex"/>
    <property type="evidence" value="ECO:0007669"/>
    <property type="project" value="Ensembl"/>
</dbReference>
<evidence type="ECO:0000256" key="4">
    <source>
        <dbReference type="ARBA" id="ARBA00022448"/>
    </source>
</evidence>
<evidence type="ECO:0000256" key="27">
    <source>
        <dbReference type="SAM" id="MobiDB-lite"/>
    </source>
</evidence>
<dbReference type="FunFam" id="1.20.58.70:FF:000001">
    <property type="entry name" value="Syntaxin 3"/>
    <property type="match status" value="1"/>
</dbReference>
<keyword evidence="16 28" id="KW-0472">Membrane</keyword>
<reference evidence="30" key="3">
    <citation type="submission" date="2025-08" db="UniProtKB">
        <authorList>
            <consortium name="Ensembl"/>
        </authorList>
    </citation>
    <scope>IDENTIFICATION</scope>
</reference>
<evidence type="ECO:0000256" key="20">
    <source>
        <dbReference type="ARBA" id="ARBA00046172"/>
    </source>
</evidence>
<dbReference type="GO" id="GO:0019869">
    <property type="term" value="F:chloride channel inhibitor activity"/>
    <property type="evidence" value="ECO:0007669"/>
    <property type="project" value="Ensembl"/>
</dbReference>
<dbReference type="Reactome" id="R-SSC-181429">
    <property type="pathway name" value="Serotonin Neurotransmitter Release Cycle"/>
</dbReference>
<comment type="subcellular location">
    <subcellularLocation>
        <location evidence="2">Cell membrane</location>
    </subcellularLocation>
    <subcellularLocation>
        <location evidence="1">Cytoplasmic vesicle</location>
        <location evidence="1">Secretory vesicle</location>
        <location evidence="1">Synaptic vesicle membrane</location>
        <topology evidence="1">Single-pass type IV membrane protein</topology>
    </subcellularLocation>
    <subcellularLocation>
        <location evidence="18">Synapse</location>
        <location evidence="18">Synaptosome</location>
    </subcellularLocation>
</comment>
<evidence type="ECO:0000256" key="6">
    <source>
        <dbReference type="ARBA" id="ARBA00022483"/>
    </source>
</evidence>
<dbReference type="InterPro" id="IPR006012">
    <property type="entry name" value="Syntaxin/epimorphin_CS"/>
</dbReference>
<dbReference type="GO" id="GO:0030672">
    <property type="term" value="C:synaptic vesicle membrane"/>
    <property type="evidence" value="ECO:0007669"/>
    <property type="project" value="UniProtKB-SubCell"/>
</dbReference>
<dbReference type="SUPFAM" id="SSF47661">
    <property type="entry name" value="t-snare proteins"/>
    <property type="match status" value="1"/>
</dbReference>
<evidence type="ECO:0000313" key="30">
    <source>
        <dbReference type="Ensembl" id="ENSSSCP00000008300.4"/>
    </source>
</evidence>
<dbReference type="GO" id="GO:0005886">
    <property type="term" value="C:plasma membrane"/>
    <property type="evidence" value="ECO:0007669"/>
    <property type="project" value="UniProtKB-SubCell"/>
</dbReference>
<evidence type="ECO:0000256" key="7">
    <source>
        <dbReference type="ARBA" id="ARBA00022499"/>
    </source>
</evidence>
<evidence type="ECO:0000256" key="10">
    <source>
        <dbReference type="ARBA" id="ARBA00022692"/>
    </source>
</evidence>
<dbReference type="AlphaFoldDB" id="F1RGA3"/>
<dbReference type="Proteomes" id="UP000008227">
    <property type="component" value="Chromosome 3"/>
</dbReference>
<dbReference type="GO" id="GO:0019855">
    <property type="term" value="F:calcium channel inhibitor activity"/>
    <property type="evidence" value="ECO:0007669"/>
    <property type="project" value="Ensembl"/>
</dbReference>
<dbReference type="Reactome" id="R-SSC-9609523">
    <property type="pathway name" value="Insertion of tail-anchored proteins into the endoplasmic reticulum membrane"/>
</dbReference>
<dbReference type="GO" id="GO:0005484">
    <property type="term" value="F:SNAP receptor activity"/>
    <property type="evidence" value="ECO:0007669"/>
    <property type="project" value="InterPro"/>
</dbReference>
<dbReference type="InParanoid" id="F1RGA3"/>
<dbReference type="CDD" id="cd00179">
    <property type="entry name" value="SynN"/>
    <property type="match status" value="1"/>
</dbReference>
<keyword evidence="5" id="KW-1003">Cell membrane</keyword>
<evidence type="ECO:0000256" key="9">
    <source>
        <dbReference type="ARBA" id="ARBA00022599"/>
    </source>
</evidence>
<dbReference type="InterPro" id="IPR045242">
    <property type="entry name" value="Syntaxin"/>
</dbReference>
<keyword evidence="8" id="KW-0597">Phosphoprotein</keyword>
<feature type="domain" description="T-SNARE coiled-coil homology" evidence="29">
    <location>
        <begin position="199"/>
        <end position="261"/>
    </location>
</feature>
<dbReference type="PANTHER" id="PTHR19957:SF84">
    <property type="entry name" value="SYNTAXIN-1A"/>
    <property type="match status" value="1"/>
</dbReference>
<evidence type="ECO:0000256" key="8">
    <source>
        <dbReference type="ARBA" id="ARBA00022553"/>
    </source>
</evidence>
<dbReference type="GO" id="GO:0030073">
    <property type="term" value="P:insulin secretion"/>
    <property type="evidence" value="ECO:0007669"/>
    <property type="project" value="Ensembl"/>
</dbReference>
<evidence type="ECO:0000259" key="29">
    <source>
        <dbReference type="PROSITE" id="PS50192"/>
    </source>
</evidence>
<evidence type="ECO:0000256" key="17">
    <source>
        <dbReference type="ARBA" id="ARBA00023329"/>
    </source>
</evidence>
<keyword evidence="11" id="KW-0532">Neurotransmitter transport</keyword>
<evidence type="ECO:0000256" key="26">
    <source>
        <dbReference type="SAM" id="Coils"/>
    </source>
</evidence>
<keyword evidence="10 28" id="KW-0812">Transmembrane</keyword>
<dbReference type="HOGENOM" id="CLU_042423_2_2_1"/>
<feature type="compositionally biased region" description="Polar residues" evidence="27">
    <location>
        <begin position="1"/>
        <end position="10"/>
    </location>
</feature>
<feature type="coiled-coil region" evidence="26">
    <location>
        <begin position="86"/>
        <end position="124"/>
    </location>
</feature>
<dbReference type="GO" id="GO:0001956">
    <property type="term" value="P:positive regulation of neurotransmitter secretion"/>
    <property type="evidence" value="ECO:0007669"/>
    <property type="project" value="Ensembl"/>
</dbReference>
<dbReference type="Ensembl" id="ENSSSCT00000008519.5">
    <property type="protein sequence ID" value="ENSSSCP00000008300.4"/>
    <property type="gene ID" value="ENSSSCG00000007772.5"/>
</dbReference>
<evidence type="ECO:0000256" key="19">
    <source>
        <dbReference type="ARBA" id="ARBA00040530"/>
    </source>
</evidence>
<keyword evidence="14" id="KW-0770">Synapse</keyword>
<evidence type="ECO:0000256" key="12">
    <source>
        <dbReference type="ARBA" id="ARBA00022843"/>
    </source>
</evidence>
<dbReference type="GO" id="GO:0016925">
    <property type="term" value="P:protein sumoylation"/>
    <property type="evidence" value="ECO:0007669"/>
    <property type="project" value="Ensembl"/>
</dbReference>
<keyword evidence="6" id="KW-0268">Exocytosis</keyword>
<dbReference type="Pfam" id="PF00804">
    <property type="entry name" value="Syntaxin"/>
    <property type="match status" value="1"/>
</dbReference>
<dbReference type="Reactome" id="R-SSC-888590">
    <property type="pathway name" value="GABA synthesis, release, reuptake and degradation"/>
</dbReference>
<dbReference type="SMR" id="F1RGA3"/>
<evidence type="ECO:0000256" key="23">
    <source>
        <dbReference type="ARBA" id="ARBA00072672"/>
    </source>
</evidence>
<dbReference type="PROSITE" id="PS00914">
    <property type="entry name" value="SYNTAXIN"/>
    <property type="match status" value="1"/>
</dbReference>
<evidence type="ECO:0000256" key="22">
    <source>
        <dbReference type="ARBA" id="ARBA00066301"/>
    </source>
</evidence>
<dbReference type="GO" id="GO:0016079">
    <property type="term" value="P:synaptic vesicle exocytosis"/>
    <property type="evidence" value="ECO:0007669"/>
    <property type="project" value="Ensembl"/>
</dbReference>
<protein>
    <recommendedName>
        <fullName evidence="19">Syntaxin-1A</fullName>
    </recommendedName>
    <alternativeName>
        <fullName evidence="24">Epimorphin</fullName>
    </alternativeName>
    <alternativeName>
        <fullName evidence="23">Syntaxin-2</fullName>
    </alternativeName>
</protein>
<keyword evidence="33" id="KW-1267">Proteomics identification</keyword>
<dbReference type="GO" id="GO:0010807">
    <property type="term" value="P:regulation of synaptic vesicle priming"/>
    <property type="evidence" value="ECO:0007669"/>
    <property type="project" value="Ensembl"/>
</dbReference>